<reference evidence="2 3" key="1">
    <citation type="journal article" date="2013" name="Genome Announc.">
        <title>First draft genome sequence from a member of the genus agrococcus, isolated from modern microbialites.</title>
        <authorList>
            <person name="White R.A.III."/>
            <person name="Grassa C.J."/>
            <person name="Suttle C.A."/>
        </authorList>
    </citation>
    <scope>NUCLEOTIDE SEQUENCE [LARGE SCALE GENOMIC DNA]</scope>
    <source>
        <strain evidence="2 3">RW1</strain>
    </source>
</reference>
<evidence type="ECO:0000256" key="1">
    <source>
        <dbReference type="SAM" id="MobiDB-lite"/>
    </source>
</evidence>
<evidence type="ECO:0000313" key="3">
    <source>
        <dbReference type="Proteomes" id="UP000016462"/>
    </source>
</evidence>
<feature type="region of interest" description="Disordered" evidence="1">
    <location>
        <begin position="1"/>
        <end position="60"/>
    </location>
</feature>
<dbReference type="Proteomes" id="UP000016462">
    <property type="component" value="Unassembled WGS sequence"/>
</dbReference>
<organism evidence="2 3">
    <name type="scientific">Agrococcus pavilionensis RW1</name>
    <dbReference type="NCBI Taxonomy" id="1330458"/>
    <lineage>
        <taxon>Bacteria</taxon>
        <taxon>Bacillati</taxon>
        <taxon>Actinomycetota</taxon>
        <taxon>Actinomycetes</taxon>
        <taxon>Micrococcales</taxon>
        <taxon>Microbacteriaceae</taxon>
        <taxon>Agrococcus</taxon>
    </lineage>
</organism>
<accession>U1LSU5</accession>
<keyword evidence="3" id="KW-1185">Reference proteome</keyword>
<evidence type="ECO:0000313" key="2">
    <source>
        <dbReference type="EMBL" id="ERG65177.1"/>
    </source>
</evidence>
<dbReference type="AlphaFoldDB" id="U1LSU5"/>
<dbReference type="EMBL" id="ASHR01000008">
    <property type="protein sequence ID" value="ERG65177.1"/>
    <property type="molecule type" value="Genomic_DNA"/>
</dbReference>
<proteinExistence type="predicted"/>
<comment type="caution">
    <text evidence="2">The sequence shown here is derived from an EMBL/GenBank/DDBJ whole genome shotgun (WGS) entry which is preliminary data.</text>
</comment>
<dbReference type="RefSeq" id="WP_021009644.1">
    <property type="nucleotide sequence ID" value="NZ_ASHR01000008.1"/>
</dbReference>
<sequence>MTDAPQTGSMTAIPEEAHAIPPVGEGIEPKGDADVPGTTRHLDAGEQPPGGLPQQADPLG</sequence>
<protein>
    <submittedName>
        <fullName evidence="2">Uncharacterized protein</fullName>
    </submittedName>
</protein>
<dbReference type="OrthoDB" id="10003307at2"/>
<feature type="compositionally biased region" description="Polar residues" evidence="1">
    <location>
        <begin position="1"/>
        <end position="10"/>
    </location>
</feature>
<gene>
    <name evidence="2" type="ORF">L332_12105</name>
</gene>
<name>U1LSU5_9MICO</name>